<keyword evidence="2" id="KW-1185">Reference proteome</keyword>
<evidence type="ECO:0000313" key="2">
    <source>
        <dbReference type="Proteomes" id="UP001148662"/>
    </source>
</evidence>
<organism evidence="1 2">
    <name type="scientific">Phlebia brevispora</name>
    <dbReference type="NCBI Taxonomy" id="194682"/>
    <lineage>
        <taxon>Eukaryota</taxon>
        <taxon>Fungi</taxon>
        <taxon>Dikarya</taxon>
        <taxon>Basidiomycota</taxon>
        <taxon>Agaricomycotina</taxon>
        <taxon>Agaricomycetes</taxon>
        <taxon>Polyporales</taxon>
        <taxon>Meruliaceae</taxon>
        <taxon>Phlebia</taxon>
    </lineage>
</organism>
<dbReference type="EMBL" id="JANHOG010001436">
    <property type="protein sequence ID" value="KAJ3537089.1"/>
    <property type="molecule type" value="Genomic_DNA"/>
</dbReference>
<reference evidence="1" key="1">
    <citation type="submission" date="2022-07" db="EMBL/GenBank/DDBJ databases">
        <title>Genome Sequence of Phlebia brevispora.</title>
        <authorList>
            <person name="Buettner E."/>
        </authorList>
    </citation>
    <scope>NUCLEOTIDE SEQUENCE</scope>
    <source>
        <strain evidence="1">MPL23</strain>
    </source>
</reference>
<comment type="caution">
    <text evidence="1">The sequence shown here is derived from an EMBL/GenBank/DDBJ whole genome shotgun (WGS) entry which is preliminary data.</text>
</comment>
<evidence type="ECO:0000313" key="1">
    <source>
        <dbReference type="EMBL" id="KAJ3537089.1"/>
    </source>
</evidence>
<accession>A0ACC1SD32</accession>
<gene>
    <name evidence="1" type="ORF">NM688_g6737</name>
</gene>
<dbReference type="Proteomes" id="UP001148662">
    <property type="component" value="Unassembled WGS sequence"/>
</dbReference>
<sequence>MLIYRRYRQTYVCGRAEYSVLDLSSLDIDIVQYILNLLKKQREQDIEDNVQGTGASPDGQSAPEKGLYVSPTQENLLSPPSSRFGWASPMSPNSPLIEALSVRFRWKKYHPVRRIRGGQAVAQFSVVKSISIDLPGLTLIHRLPPSPGCHPETFKLTLEKIGLGVALSHPDRVPLHRQWLGRTSAPGDALTADVYAFKFSVNQAALDRVGLGAVIDQLRVVSLGHVRITVLVSQWPSPWLTGPSFLSGDPNSQFVNAHISLGKIEITEHLDVIQKHLSRPRPAKPAKSADGSSILPPVLSPVPRIAFGFHVQEISLRLISASISEEESTPFALEAHTDGFAISANTNFQMLPDHRFAKLPTDPDRPRLEMQMELQATLQRIFVNINRGMGESTTEDLQGALGLAMYPPEPVLSVESIQLLGEGHAFGEIADEVGGSVTIDTPSIFLDTRCSTDAISLELWQPDAMAALRTILSTLSTTSARPAQRDDILPRYLLDSLPSGLSFSVAVARFMVFVTGPDLAPGEDLNISRGVASHMGISFSYCSLHDRHLDGFQNLLSRRQKRLQLSLETELLATAAGGTTVSALTQTQQALMQVSIWDIALRDALSTRFVADDPYGVGDLSEDYRSQEYLRVEKVVATAVVSGRRPGGRPPLGSKDSCAIDVGITRVRGYLDLTHAYNLLLAAQSFKALLPPSKPKSTPVRESTLSIGLQCSMDKVQFLWEFPLRMKLYSRITSFFVQRPASGRLTVKWANILLAVPVDIERDGGTQAEWHELLRFPNWSIDIQPDVHPVAIAAEGDSARLRIPFSYVLADLILDMNVTFKSLKHLVRMVPSGLFSNPPIPEAEEAKSMPNLHLRVGCLSAEAADEEFETRLGLIWRAGFEAARTRLERDDAFEVKVATIRAANNEDLSTPSRELQSEFQFTSEHSVSINEARARLYQVHAGAWKSQFRQAHIQQVRREDEQTRGSARTASMPISLDGDLIAMKPTSSVPPLIRLTFNELSLHLTRPSFASNHLADFLYREGGGMPRETEYSLLIPMHLNFAVSSFRVACREYPLPMLNVPSHSKKDVPGLEFDSDLVIAEEMGTIHTVEWIDCAIVKPHTGVHGASPLYITIPKTINPVKTYADPTIRVKTDDITDFAWGVSYGPVTQDIMRVVDTLSHAPRDNSPPIGFWDKDPVVIGTNNFDIDTGSHDPHGLRGTGAGFALCWQGNPQLLINQENEQNELLQVVSDSVLLIAPNIEESYGETSLNTSNGSRSPTSPTSSKSSKANRSRRVCAKFGSGSRFGVGVVLERTCGPDCQHCSGDAFHRQCRFFNFRPHYDVTLELKDNKPAEKSAEDSYNGFRSDFIHLSISLTSSLTANENEYSSIHFSPEVFAHFWAWWHLFDGTSLPIRQGNLYKHKRPLAPKFGKHLATIKYRIEVPRLFLSHVYTDESRDAWADGVTPFVGVKVMARHFQVDMHQRATETIHISPDGTRKSFVHKPFDAIEVVMKEVDLRALLAVFDTPLKAAVQLDPSYTESSYRKRADMPVVEADSPWFDLDDFRDMECWPPKEMPRLHLLPAGSCPRFTYFKRVSGTATENCIENSKFGSENSHVCLLGREASVPQVQMDIALDRIAELRKMSSDGIDPCVPDSSLRQGSTDTNYMISLLEDYVAHLRQVDAQSRTLPSNGSQYYMPVDSVSPDEWDDFANVYQVHCPRIYLDNSIRDIMMQYYYCSRARRGIEYHMATRAVKFIRDQALAAAEKLQHEPVEHKERRGTAASATVAAAHAVRKMLADGLGSTSVESSPEPLFHTLDNKDPLKGWSKGVSLRKGHFCLLLKPQVVLRCEKTMESVCVLAAVQGKLQTFNIVDDANADDPVSGKVMSRNFASLSGLQAFSPSALNTSGLGVVPLEVLLDLRCGSNYFDRLVPQTDATFHYDKFNRLRLRNEATSALTSKNDVDDQLHNHLHSQNDLVRIHVPHFTVSANDRHFQAISNIVTNLLLFSNVAHKTRAERLEKMLFSYDFTNLGSAADVVAKFQSRLRMAVETKKEAEHKLQSLGSDGQIEKYKIKAHILLLSEELDYVFEAIKLAQDKAAGQAAQKSALLLHASSTEISWRMIDRQDQLLAKLAVRDIDFRWLNRQDSSTVNHLAFGDLQAFDGAADAEWTEILSKYDEPSNHPLVKVCRSMPLHV</sequence>
<name>A0ACC1SD32_9APHY</name>
<protein>
    <submittedName>
        <fullName evidence="1">Uncharacterized protein</fullName>
    </submittedName>
</protein>
<proteinExistence type="predicted"/>